<dbReference type="PANTHER" id="PTHR36113:SF3">
    <property type="entry name" value="SLL5075 PROTEIN"/>
    <property type="match status" value="1"/>
</dbReference>
<dbReference type="AlphaFoldDB" id="A0A086AHQ1"/>
<dbReference type="CDD" id="cd06587">
    <property type="entry name" value="VOC"/>
    <property type="match status" value="1"/>
</dbReference>
<dbReference type="SUPFAM" id="SSF54593">
    <property type="entry name" value="Glyoxalase/Bleomycin resistance protein/Dihydroxybiphenyl dioxygenase"/>
    <property type="match status" value="1"/>
</dbReference>
<dbReference type="InterPro" id="IPR037523">
    <property type="entry name" value="VOC_core"/>
</dbReference>
<evidence type="ECO:0000313" key="2">
    <source>
        <dbReference type="EMBL" id="KFF16215.1"/>
    </source>
</evidence>
<gene>
    <name evidence="2" type="ORF">IQ37_17980</name>
</gene>
<sequence>MKLNHINLVVADVEKTTQFFETYFGFKCVDIKGDYIVTVLKGEGNFTLVIMKNREGNPAYPEAFHIGFMLDNVEKVNEVYQRLKAGGIVGEQEPRKIRDSFGFYFNFENLMIEVGHYYE</sequence>
<accession>A0A086AHQ1</accession>
<dbReference type="RefSeq" id="WP_034687573.1">
    <property type="nucleotide sequence ID" value="NZ_CP023049.2"/>
</dbReference>
<proteinExistence type="predicted"/>
<dbReference type="Gene3D" id="3.10.180.10">
    <property type="entry name" value="2,3-Dihydroxybiphenyl 1,2-Dioxygenase, domain 1"/>
    <property type="match status" value="1"/>
</dbReference>
<dbReference type="KEGG" id="cpip:CJF12_06095"/>
<comment type="caution">
    <text evidence="2">The sequence shown here is derived from an EMBL/GenBank/DDBJ whole genome shotgun (WGS) entry which is preliminary data.</text>
</comment>
<dbReference type="eggNOG" id="COG0346">
    <property type="taxonomic scope" value="Bacteria"/>
</dbReference>
<dbReference type="InterPro" id="IPR029068">
    <property type="entry name" value="Glyas_Bleomycin-R_OHBP_Dase"/>
</dbReference>
<dbReference type="InterPro" id="IPR004360">
    <property type="entry name" value="Glyas_Fos-R_dOase_dom"/>
</dbReference>
<organism evidence="2 3">
    <name type="scientific">Chryseobacterium piperi</name>
    <dbReference type="NCBI Taxonomy" id="558152"/>
    <lineage>
        <taxon>Bacteria</taxon>
        <taxon>Pseudomonadati</taxon>
        <taxon>Bacteroidota</taxon>
        <taxon>Flavobacteriia</taxon>
        <taxon>Flavobacteriales</taxon>
        <taxon>Weeksellaceae</taxon>
        <taxon>Chryseobacterium group</taxon>
        <taxon>Chryseobacterium</taxon>
    </lineage>
</organism>
<dbReference type="PROSITE" id="PS51819">
    <property type="entry name" value="VOC"/>
    <property type="match status" value="1"/>
</dbReference>
<evidence type="ECO:0000259" key="1">
    <source>
        <dbReference type="PROSITE" id="PS51819"/>
    </source>
</evidence>
<dbReference type="OrthoDB" id="1270449at2"/>
<dbReference type="Proteomes" id="UP000028709">
    <property type="component" value="Unassembled WGS sequence"/>
</dbReference>
<name>A0A086AHQ1_9FLAO</name>
<dbReference type="InterPro" id="IPR051332">
    <property type="entry name" value="Fosfomycin_Res_Enzymes"/>
</dbReference>
<evidence type="ECO:0000313" key="3">
    <source>
        <dbReference type="Proteomes" id="UP000028709"/>
    </source>
</evidence>
<dbReference type="Pfam" id="PF00903">
    <property type="entry name" value="Glyoxalase"/>
    <property type="match status" value="1"/>
</dbReference>
<reference evidence="2 3" key="1">
    <citation type="submission" date="2014-07" db="EMBL/GenBank/DDBJ databases">
        <title>Genome of Chryseobacterium piperi CTM.</title>
        <authorList>
            <person name="Pipes S.E."/>
            <person name="Stropko S.J."/>
            <person name="Newman J.D."/>
        </authorList>
    </citation>
    <scope>NUCLEOTIDE SEQUENCE [LARGE SCALE GENOMIC DNA]</scope>
    <source>
        <strain evidence="2 3">CTM</strain>
    </source>
</reference>
<protein>
    <submittedName>
        <fullName evidence="2">Bleomycin resistance protein</fullName>
    </submittedName>
</protein>
<dbReference type="EMBL" id="JPRJ01000051">
    <property type="protein sequence ID" value="KFF16215.1"/>
    <property type="molecule type" value="Genomic_DNA"/>
</dbReference>
<keyword evidence="3" id="KW-1185">Reference proteome</keyword>
<dbReference type="PANTHER" id="PTHR36113">
    <property type="entry name" value="LYASE, PUTATIVE-RELATED-RELATED"/>
    <property type="match status" value="1"/>
</dbReference>
<dbReference type="STRING" id="558152.IQ37_17980"/>
<feature type="domain" description="VOC" evidence="1">
    <location>
        <begin position="2"/>
        <end position="119"/>
    </location>
</feature>